<comment type="caution">
    <text evidence="5">The sequence shown here is derived from an EMBL/GenBank/DDBJ whole genome shotgun (WGS) entry which is preliminary data.</text>
</comment>
<reference evidence="6" key="1">
    <citation type="journal article" date="2019" name="Int. J. Syst. Evol. Microbiol.">
        <title>The Global Catalogue of Microorganisms (GCM) 10K type strain sequencing project: providing services to taxonomists for standard genome sequencing and annotation.</title>
        <authorList>
            <consortium name="The Broad Institute Genomics Platform"/>
            <consortium name="The Broad Institute Genome Sequencing Center for Infectious Disease"/>
            <person name="Wu L."/>
            <person name="Ma J."/>
        </authorList>
    </citation>
    <scope>NUCLEOTIDE SEQUENCE [LARGE SCALE GENOMIC DNA]</scope>
    <source>
        <strain evidence="6">JCM 16902</strain>
    </source>
</reference>
<evidence type="ECO:0000256" key="2">
    <source>
        <dbReference type="ARBA" id="ARBA00022679"/>
    </source>
</evidence>
<dbReference type="PANTHER" id="PTHR10509">
    <property type="entry name" value="O-METHYLTRANSFERASE-RELATED"/>
    <property type="match status" value="1"/>
</dbReference>
<keyword evidence="6" id="KW-1185">Reference proteome</keyword>
<dbReference type="PANTHER" id="PTHR10509:SF14">
    <property type="entry name" value="CAFFEOYL-COA O-METHYLTRANSFERASE 3-RELATED"/>
    <property type="match status" value="1"/>
</dbReference>
<keyword evidence="1 5" id="KW-0489">Methyltransferase</keyword>
<evidence type="ECO:0000313" key="6">
    <source>
        <dbReference type="Proteomes" id="UP001501074"/>
    </source>
</evidence>
<dbReference type="Gene3D" id="3.40.50.150">
    <property type="entry name" value="Vaccinia Virus protein VP39"/>
    <property type="match status" value="1"/>
</dbReference>
<evidence type="ECO:0000256" key="3">
    <source>
        <dbReference type="ARBA" id="ARBA00022691"/>
    </source>
</evidence>
<evidence type="ECO:0000256" key="1">
    <source>
        <dbReference type="ARBA" id="ARBA00022603"/>
    </source>
</evidence>
<dbReference type="Proteomes" id="UP001501074">
    <property type="component" value="Unassembled WGS sequence"/>
</dbReference>
<dbReference type="SUPFAM" id="SSF53335">
    <property type="entry name" value="S-adenosyl-L-methionine-dependent methyltransferases"/>
    <property type="match status" value="1"/>
</dbReference>
<accession>A0ABP6Z9Y1</accession>
<feature type="region of interest" description="Disordered" evidence="4">
    <location>
        <begin position="1"/>
        <end position="20"/>
    </location>
</feature>
<dbReference type="CDD" id="cd02440">
    <property type="entry name" value="AdoMet_MTases"/>
    <property type="match status" value="1"/>
</dbReference>
<dbReference type="RefSeq" id="WP_231486308.1">
    <property type="nucleotide sequence ID" value="NZ_BAAAZO010000002.1"/>
</dbReference>
<proteinExistence type="predicted"/>
<keyword evidence="3" id="KW-0949">S-adenosyl-L-methionine</keyword>
<evidence type="ECO:0000313" key="5">
    <source>
        <dbReference type="EMBL" id="GAA3600847.1"/>
    </source>
</evidence>
<evidence type="ECO:0000256" key="4">
    <source>
        <dbReference type="SAM" id="MobiDB-lite"/>
    </source>
</evidence>
<dbReference type="InterPro" id="IPR002935">
    <property type="entry name" value="SAM_O-MeTrfase"/>
</dbReference>
<protein>
    <submittedName>
        <fullName evidence="5">Class I SAM-dependent methyltransferase</fullName>
    </submittedName>
</protein>
<dbReference type="Pfam" id="PF01596">
    <property type="entry name" value="Methyltransf_3"/>
    <property type="match status" value="1"/>
</dbReference>
<organism evidence="5 6">
    <name type="scientific">Kineosporia mesophila</name>
    <dbReference type="NCBI Taxonomy" id="566012"/>
    <lineage>
        <taxon>Bacteria</taxon>
        <taxon>Bacillati</taxon>
        <taxon>Actinomycetota</taxon>
        <taxon>Actinomycetes</taxon>
        <taxon>Kineosporiales</taxon>
        <taxon>Kineosporiaceae</taxon>
        <taxon>Kineosporia</taxon>
    </lineage>
</organism>
<dbReference type="GO" id="GO:0032259">
    <property type="term" value="P:methylation"/>
    <property type="evidence" value="ECO:0007669"/>
    <property type="project" value="UniProtKB-KW"/>
</dbReference>
<dbReference type="PROSITE" id="PS51682">
    <property type="entry name" value="SAM_OMT_I"/>
    <property type="match status" value="1"/>
</dbReference>
<dbReference type="InterPro" id="IPR050362">
    <property type="entry name" value="Cation-dep_OMT"/>
</dbReference>
<keyword evidence="2" id="KW-0808">Transferase</keyword>
<dbReference type="InterPro" id="IPR029063">
    <property type="entry name" value="SAM-dependent_MTases_sf"/>
</dbReference>
<name>A0ABP6Z9Y1_9ACTN</name>
<dbReference type="GO" id="GO:0008168">
    <property type="term" value="F:methyltransferase activity"/>
    <property type="evidence" value="ECO:0007669"/>
    <property type="project" value="UniProtKB-KW"/>
</dbReference>
<gene>
    <name evidence="5" type="ORF">GCM10022223_15620</name>
</gene>
<dbReference type="EMBL" id="BAAAZO010000002">
    <property type="protein sequence ID" value="GAA3600847.1"/>
    <property type="molecule type" value="Genomic_DNA"/>
</dbReference>
<sequence length="244" mass="26411">MTADAYESDLPRPGGLPQRARRAAATVLGRRRPMVDAGIEEYAQTHSSPQSPALAAVAADTRRLSDRPFMMSDAPQAHLLATLVHLGRARNVLEIGTFTGYSALAMASALPEGGRITTCEIDTGNAAIAAGHFAASPHADRIDLRVGPALPTVRNLPGPFDLVFIDADKTGYVRYFEAVLPKLSPHGVIAVDNTLHSGLVPQDPEERVMVRALHEFNTLLRHDRRVEQVMLTVRDGITLIRLTS</sequence>